<dbReference type="RefSeq" id="WP_002969498.1">
    <property type="nucleotide sequence ID" value="NC_010742.1"/>
</dbReference>
<dbReference type="Proteomes" id="UP000002565">
    <property type="component" value="Chromosome 1"/>
</dbReference>
<protein>
    <recommendedName>
        <fullName evidence="2">DUF218 domain-containing protein</fullName>
    </recommendedName>
</protein>
<keyword evidence="1" id="KW-1133">Transmembrane helix</keyword>
<keyword evidence="1" id="KW-0812">Transmembrane</keyword>
<dbReference type="AlphaFoldDB" id="A0A0F6ASV2"/>
<dbReference type="Pfam" id="PF02698">
    <property type="entry name" value="DUF218"/>
    <property type="match status" value="1"/>
</dbReference>
<dbReference type="HOGENOM" id="CLU_080658_2_1_5"/>
<accession>A0A0F6ASV2</accession>
<name>A0A0F6ASV2_BRUA1</name>
<reference evidence="3 4" key="1">
    <citation type="journal article" date="2008" name="PLoS ONE">
        <title>Genome sequence of Brucella abortus vaccine strain S19 compared to virulent strains yields candidate virulence genes.</title>
        <authorList>
            <person name="Crasta O.R."/>
            <person name="Folkerts O."/>
            <person name="Fei Z."/>
            <person name="Mane S.P."/>
            <person name="Evans C."/>
            <person name="Martino-Catt S."/>
            <person name="Bricker B."/>
            <person name="Yu G."/>
            <person name="Du L."/>
            <person name="Sobral B.W."/>
        </authorList>
    </citation>
    <scope>NUCLEOTIDE SEQUENCE [LARGE SCALE GENOMIC DNA]</scope>
    <source>
        <strain evidence="3 4">S19</strain>
    </source>
</reference>
<dbReference type="PANTHER" id="PTHR30336:SF4">
    <property type="entry name" value="ENVELOPE BIOGENESIS FACTOR ELYC"/>
    <property type="match status" value="1"/>
</dbReference>
<dbReference type="KEGG" id="bmc:BAbS19_I18730"/>
<evidence type="ECO:0000313" key="4">
    <source>
        <dbReference type="Proteomes" id="UP000002565"/>
    </source>
</evidence>
<sequence>MSFFPARTVKKLQISGNFSSYRRSAGYDSKIRETQVTEAASGGYWTGDDAVAQRRTGSSSQADIWRRSHQDAFVPSFLGTPARFAWSVMMRILRRLQPVSIILFLAVIAFLGGFLVFSEKVTGMQPPVLSEPAEAIVVLTGGQSRVKAGINLLKEKRGKRLLISGVHPSTNEEALQRATHADKSLFACCIDLDRTALNTVGNAAESERWIRANDYHRVIVVTNNYHIPRSILEMSSRMKDVEFIPYPVVNGEKREQSWVAEGDTLRVLFTEYVKYLGAVVRLGSASFYGNGASHGGDMRE</sequence>
<keyword evidence="1" id="KW-0472">Membrane</keyword>
<gene>
    <name evidence="3" type="ordered locus">BAbS19_I18730</name>
</gene>
<dbReference type="GO" id="GO:0000270">
    <property type="term" value="P:peptidoglycan metabolic process"/>
    <property type="evidence" value="ECO:0007669"/>
    <property type="project" value="TreeGrafter"/>
</dbReference>
<dbReference type="EMBL" id="CP000887">
    <property type="protein sequence ID" value="ACD73355.1"/>
    <property type="molecule type" value="Genomic_DNA"/>
</dbReference>
<evidence type="ECO:0000313" key="3">
    <source>
        <dbReference type="EMBL" id="ACD73355.1"/>
    </source>
</evidence>
<dbReference type="GO" id="GO:0005886">
    <property type="term" value="C:plasma membrane"/>
    <property type="evidence" value="ECO:0007669"/>
    <property type="project" value="TreeGrafter"/>
</dbReference>
<dbReference type="GO" id="GO:0043164">
    <property type="term" value="P:Gram-negative-bacterium-type cell wall biogenesis"/>
    <property type="evidence" value="ECO:0007669"/>
    <property type="project" value="TreeGrafter"/>
</dbReference>
<evidence type="ECO:0000259" key="2">
    <source>
        <dbReference type="Pfam" id="PF02698"/>
    </source>
</evidence>
<dbReference type="CDD" id="cd06259">
    <property type="entry name" value="YdcF-like"/>
    <property type="match status" value="1"/>
</dbReference>
<evidence type="ECO:0000256" key="1">
    <source>
        <dbReference type="SAM" id="Phobius"/>
    </source>
</evidence>
<organism evidence="3 4">
    <name type="scientific">Brucella abortus (strain S19)</name>
    <dbReference type="NCBI Taxonomy" id="430066"/>
    <lineage>
        <taxon>Bacteria</taxon>
        <taxon>Pseudomonadati</taxon>
        <taxon>Pseudomonadota</taxon>
        <taxon>Alphaproteobacteria</taxon>
        <taxon>Hyphomicrobiales</taxon>
        <taxon>Brucellaceae</taxon>
        <taxon>Brucella/Ochrobactrum group</taxon>
        <taxon>Brucella</taxon>
    </lineage>
</organism>
<dbReference type="GeneID" id="93017685"/>
<dbReference type="InterPro" id="IPR003848">
    <property type="entry name" value="DUF218"/>
</dbReference>
<feature type="domain" description="DUF218" evidence="2">
    <location>
        <begin position="134"/>
        <end position="272"/>
    </location>
</feature>
<feature type="transmembrane region" description="Helical" evidence="1">
    <location>
        <begin position="99"/>
        <end position="117"/>
    </location>
</feature>
<dbReference type="InterPro" id="IPR051599">
    <property type="entry name" value="Cell_Envelope_Assoc"/>
</dbReference>
<dbReference type="PANTHER" id="PTHR30336">
    <property type="entry name" value="INNER MEMBRANE PROTEIN, PROBABLE PERMEASE"/>
    <property type="match status" value="1"/>
</dbReference>
<proteinExistence type="predicted"/>